<feature type="domain" description="Peptidase C58 YopT-type" evidence="4">
    <location>
        <begin position="150"/>
        <end position="190"/>
    </location>
</feature>
<dbReference type="InterPro" id="IPR006473">
    <property type="entry name" value="Peptidase_C58_Yopt"/>
</dbReference>
<organism evidence="5 6">
    <name type="scientific">Acidicapsa dinghuensis</name>
    <dbReference type="NCBI Taxonomy" id="2218256"/>
    <lineage>
        <taxon>Bacteria</taxon>
        <taxon>Pseudomonadati</taxon>
        <taxon>Acidobacteriota</taxon>
        <taxon>Terriglobia</taxon>
        <taxon>Terriglobales</taxon>
        <taxon>Acidobacteriaceae</taxon>
        <taxon>Acidicapsa</taxon>
    </lineage>
</organism>
<dbReference type="RefSeq" id="WP_263339103.1">
    <property type="nucleotide sequence ID" value="NZ_JAGSYH010000005.1"/>
</dbReference>
<evidence type="ECO:0000256" key="2">
    <source>
        <dbReference type="ARBA" id="ARBA00022801"/>
    </source>
</evidence>
<keyword evidence="1 5" id="KW-0645">Protease</keyword>
<name>A0ABW1EFQ9_9BACT</name>
<comment type="caution">
    <text evidence="5">The sequence shown here is derived from an EMBL/GenBank/DDBJ whole genome shotgun (WGS) entry which is preliminary data.</text>
</comment>
<dbReference type="GO" id="GO:0006508">
    <property type="term" value="P:proteolysis"/>
    <property type="evidence" value="ECO:0007669"/>
    <property type="project" value="UniProtKB-KW"/>
</dbReference>
<dbReference type="SUPFAM" id="SSF54001">
    <property type="entry name" value="Cysteine proteinases"/>
    <property type="match status" value="1"/>
</dbReference>
<keyword evidence="6" id="KW-1185">Reference proteome</keyword>
<evidence type="ECO:0000313" key="5">
    <source>
        <dbReference type="EMBL" id="MFC5862938.1"/>
    </source>
</evidence>
<evidence type="ECO:0000256" key="3">
    <source>
        <dbReference type="ARBA" id="ARBA00022807"/>
    </source>
</evidence>
<evidence type="ECO:0000259" key="4">
    <source>
        <dbReference type="Pfam" id="PF03543"/>
    </source>
</evidence>
<dbReference type="InterPro" id="IPR038765">
    <property type="entry name" value="Papain-like_cys_pep_sf"/>
</dbReference>
<evidence type="ECO:0000256" key="1">
    <source>
        <dbReference type="ARBA" id="ARBA00022670"/>
    </source>
</evidence>
<reference evidence="6" key="1">
    <citation type="journal article" date="2019" name="Int. J. Syst. Evol. Microbiol.">
        <title>The Global Catalogue of Microorganisms (GCM) 10K type strain sequencing project: providing services to taxonomists for standard genome sequencing and annotation.</title>
        <authorList>
            <consortium name="The Broad Institute Genomics Platform"/>
            <consortium name="The Broad Institute Genome Sequencing Center for Infectious Disease"/>
            <person name="Wu L."/>
            <person name="Ma J."/>
        </authorList>
    </citation>
    <scope>NUCLEOTIDE SEQUENCE [LARGE SCALE GENOMIC DNA]</scope>
    <source>
        <strain evidence="6">JCM 4087</strain>
    </source>
</reference>
<keyword evidence="3" id="KW-0788">Thiol protease</keyword>
<sequence length="216" mass="23343">MPNNFVQSAINWGGSGDEFNQSIAIQAAGWGSKNPKNRGGAWTGGNGLEGGVCQGLVLLYIGSNGNWQNFLTRFTSPSGMAMVRGAMNLSKEADRTGAFGTGAQMWNNFVDHLSLFGKAFGASYSGQRRFAENDMAAEGVEGFVPLTDGIYHLLIYFSGGGHSIAYQSRGGSFKIFDPNYGEVQLPDKAALLAVNQWLLGNFYAGISRWILMRYIL</sequence>
<evidence type="ECO:0000313" key="6">
    <source>
        <dbReference type="Proteomes" id="UP001596091"/>
    </source>
</evidence>
<protein>
    <submittedName>
        <fullName evidence="5">YopT-type cysteine protease domain-containing protein</fullName>
    </submittedName>
</protein>
<dbReference type="GO" id="GO:0008233">
    <property type="term" value="F:peptidase activity"/>
    <property type="evidence" value="ECO:0007669"/>
    <property type="project" value="UniProtKB-KW"/>
</dbReference>
<dbReference type="Proteomes" id="UP001596091">
    <property type="component" value="Unassembled WGS sequence"/>
</dbReference>
<keyword evidence="2" id="KW-0378">Hydrolase</keyword>
<dbReference type="Gene3D" id="3.90.70.20">
    <property type="match status" value="1"/>
</dbReference>
<accession>A0ABW1EFQ9</accession>
<gene>
    <name evidence="5" type="ORF">ACFPT7_11595</name>
</gene>
<dbReference type="EMBL" id="JBHSPH010000003">
    <property type="protein sequence ID" value="MFC5862938.1"/>
    <property type="molecule type" value="Genomic_DNA"/>
</dbReference>
<dbReference type="Pfam" id="PF03543">
    <property type="entry name" value="Peptidase_C58"/>
    <property type="match status" value="1"/>
</dbReference>
<proteinExistence type="predicted"/>